<feature type="domain" description="Peptidoglycan binding" evidence="5">
    <location>
        <begin position="326"/>
        <end position="387"/>
    </location>
</feature>
<evidence type="ECO:0000259" key="5">
    <source>
        <dbReference type="Pfam" id="PF09374"/>
    </source>
</evidence>
<dbReference type="EMBL" id="JAJAQI010000010">
    <property type="protein sequence ID" value="MCB4821734.1"/>
    <property type="molecule type" value="Genomic_DNA"/>
</dbReference>
<dbReference type="Pfam" id="PF09374">
    <property type="entry name" value="PG_binding_3"/>
    <property type="match status" value="1"/>
</dbReference>
<feature type="coiled-coil region" evidence="1">
    <location>
        <begin position="68"/>
        <end position="100"/>
    </location>
</feature>
<dbReference type="Pfam" id="PF05838">
    <property type="entry name" value="Glyco_hydro_108"/>
    <property type="match status" value="1"/>
</dbReference>
<name>A0A9X1IBH5_9PROT</name>
<sequence>MLPLIPLISLAGSLVPELATLLGGRRAGEVAGRVAEVVREITGTDDMEAAARALQADAGKAGALRQRLEEIRERYLALQFQDAEAERQALLARLRSEIEDRARASGTMVAALDAPGWPAGVVALTPVLLSAIVLLGFFLFTAWLVQSPPGTADPTALTLLNVVIGALVAGFTAVVNFWLGSSQGSREKDRLVAALQGAPPRPVAEPEVPPRPAPVPPAAAAPAAPALPGQPTRFDLCLEVVLEKEGGFANHPADPGGATMLGITQRSLAAWRGRPVTEAEVRALTREEAKEIYRALYWNVMRCEDLPRGIDLMVFDCGVNAGPATAVRMLQRAVGAAADGAVGPVTLQAVRRAEARPLIEALARARQAHYEALEHFRTFGSGWTRRVEAVRRQALLMAAS</sequence>
<dbReference type="RefSeq" id="WP_226606906.1">
    <property type="nucleotide sequence ID" value="NZ_JAJAQI010000010.1"/>
</dbReference>
<keyword evidence="3" id="KW-0812">Transmembrane</keyword>
<feature type="domain" description="TtsA-like Glycoside hydrolase family 108" evidence="4">
    <location>
        <begin position="239"/>
        <end position="322"/>
    </location>
</feature>
<protein>
    <recommendedName>
        <fullName evidence="8">Peptidoglycan binding protein</fullName>
    </recommendedName>
</protein>
<keyword evidence="1" id="KW-0175">Coiled coil</keyword>
<proteinExistence type="predicted"/>
<organism evidence="6 7">
    <name type="scientific">Roseicella aerolata</name>
    <dbReference type="NCBI Taxonomy" id="2883479"/>
    <lineage>
        <taxon>Bacteria</taxon>
        <taxon>Pseudomonadati</taxon>
        <taxon>Pseudomonadota</taxon>
        <taxon>Alphaproteobacteria</taxon>
        <taxon>Acetobacterales</taxon>
        <taxon>Roseomonadaceae</taxon>
        <taxon>Roseicella</taxon>
    </lineage>
</organism>
<evidence type="ECO:0008006" key="8">
    <source>
        <dbReference type="Google" id="ProtNLM"/>
    </source>
</evidence>
<evidence type="ECO:0000259" key="4">
    <source>
        <dbReference type="Pfam" id="PF05838"/>
    </source>
</evidence>
<dbReference type="CDD" id="cd13926">
    <property type="entry name" value="N-acetylmuramidase_GH108"/>
    <property type="match status" value="1"/>
</dbReference>
<gene>
    <name evidence="6" type="ORF">LHA35_08320</name>
</gene>
<keyword evidence="7" id="KW-1185">Reference proteome</keyword>
<accession>A0A9X1IBH5</accession>
<feature type="compositionally biased region" description="Pro residues" evidence="2">
    <location>
        <begin position="199"/>
        <end position="219"/>
    </location>
</feature>
<evidence type="ECO:0000256" key="3">
    <source>
        <dbReference type="SAM" id="Phobius"/>
    </source>
</evidence>
<dbReference type="InterPro" id="IPR018537">
    <property type="entry name" value="Peptidoglycan-bd_3"/>
</dbReference>
<comment type="caution">
    <text evidence="6">The sequence shown here is derived from an EMBL/GenBank/DDBJ whole genome shotgun (WGS) entry which is preliminary data.</text>
</comment>
<dbReference type="InterPro" id="IPR023346">
    <property type="entry name" value="Lysozyme-like_dom_sf"/>
</dbReference>
<dbReference type="InterPro" id="IPR008565">
    <property type="entry name" value="TtsA-like_GH18_dom"/>
</dbReference>
<dbReference type="AlphaFoldDB" id="A0A9X1IBH5"/>
<evidence type="ECO:0000313" key="6">
    <source>
        <dbReference type="EMBL" id="MCB4821734.1"/>
    </source>
</evidence>
<feature type="transmembrane region" description="Helical" evidence="3">
    <location>
        <begin position="121"/>
        <end position="145"/>
    </location>
</feature>
<feature type="region of interest" description="Disordered" evidence="2">
    <location>
        <begin position="198"/>
        <end position="224"/>
    </location>
</feature>
<evidence type="ECO:0000313" key="7">
    <source>
        <dbReference type="Proteomes" id="UP001139311"/>
    </source>
</evidence>
<dbReference type="SUPFAM" id="SSF53955">
    <property type="entry name" value="Lysozyme-like"/>
    <property type="match status" value="1"/>
</dbReference>
<reference evidence="6" key="1">
    <citation type="submission" date="2021-10" db="EMBL/GenBank/DDBJ databases">
        <title>Roseicella aerolatum sp. nov., isolated from aerosols of e-waste dismantling site.</title>
        <authorList>
            <person name="Qin T."/>
        </authorList>
    </citation>
    <scope>NUCLEOTIDE SEQUENCE</scope>
    <source>
        <strain evidence="6">GB24</strain>
    </source>
</reference>
<keyword evidence="3" id="KW-1133">Transmembrane helix</keyword>
<dbReference type="Gene3D" id="1.20.141.10">
    <property type="entry name" value="Chitosanase, subunit A, domain 1"/>
    <property type="match status" value="1"/>
</dbReference>
<evidence type="ECO:0000256" key="1">
    <source>
        <dbReference type="SAM" id="Coils"/>
    </source>
</evidence>
<evidence type="ECO:0000256" key="2">
    <source>
        <dbReference type="SAM" id="MobiDB-lite"/>
    </source>
</evidence>
<keyword evidence="3" id="KW-0472">Membrane</keyword>
<feature type="transmembrane region" description="Helical" evidence="3">
    <location>
        <begin position="157"/>
        <end position="179"/>
    </location>
</feature>
<dbReference type="Proteomes" id="UP001139311">
    <property type="component" value="Unassembled WGS sequence"/>
</dbReference>